<dbReference type="EMBL" id="CAJVPT010072974">
    <property type="protein sequence ID" value="CAG8782434.1"/>
    <property type="molecule type" value="Genomic_DNA"/>
</dbReference>
<name>A0ACA9R9K9_9GLOM</name>
<sequence>AAVTGMFRLKPKYAKDNIPPSADFFSSLLQEIAYFGMFRPSRLGSHSRYQIVNADTPSETMLISIDIRPSEGDDDIDALGIIHYLNIIVKDPSMMNYIVIDPVYGVVPLL</sequence>
<organism evidence="1 2">
    <name type="scientific">Acaulospora colombiana</name>
    <dbReference type="NCBI Taxonomy" id="27376"/>
    <lineage>
        <taxon>Eukaryota</taxon>
        <taxon>Fungi</taxon>
        <taxon>Fungi incertae sedis</taxon>
        <taxon>Mucoromycota</taxon>
        <taxon>Glomeromycotina</taxon>
        <taxon>Glomeromycetes</taxon>
        <taxon>Diversisporales</taxon>
        <taxon>Acaulosporaceae</taxon>
        <taxon>Acaulospora</taxon>
    </lineage>
</organism>
<proteinExistence type="predicted"/>
<feature type="non-terminal residue" evidence="1">
    <location>
        <position position="1"/>
    </location>
</feature>
<evidence type="ECO:0000313" key="1">
    <source>
        <dbReference type="EMBL" id="CAG8782434.1"/>
    </source>
</evidence>
<keyword evidence="2" id="KW-1185">Reference proteome</keyword>
<accession>A0ACA9R9K9</accession>
<protein>
    <submittedName>
        <fullName evidence="1">1767_t:CDS:1</fullName>
    </submittedName>
</protein>
<reference evidence="1" key="1">
    <citation type="submission" date="2021-06" db="EMBL/GenBank/DDBJ databases">
        <authorList>
            <person name="Kallberg Y."/>
            <person name="Tangrot J."/>
            <person name="Rosling A."/>
        </authorList>
    </citation>
    <scope>NUCLEOTIDE SEQUENCE</scope>
    <source>
        <strain evidence="1">CL356</strain>
    </source>
</reference>
<evidence type="ECO:0000313" key="2">
    <source>
        <dbReference type="Proteomes" id="UP000789525"/>
    </source>
</evidence>
<dbReference type="Proteomes" id="UP000789525">
    <property type="component" value="Unassembled WGS sequence"/>
</dbReference>
<feature type="non-terminal residue" evidence="1">
    <location>
        <position position="110"/>
    </location>
</feature>
<comment type="caution">
    <text evidence="1">The sequence shown here is derived from an EMBL/GenBank/DDBJ whole genome shotgun (WGS) entry which is preliminary data.</text>
</comment>
<gene>
    <name evidence="1" type="ORF">ACOLOM_LOCUS14381</name>
</gene>